<dbReference type="InterPro" id="IPR044634">
    <property type="entry name" value="Zuotin/DnaJC2"/>
</dbReference>
<feature type="region of interest" description="Disordered" evidence="2">
    <location>
        <begin position="415"/>
        <end position="450"/>
    </location>
</feature>
<dbReference type="InterPro" id="IPR036869">
    <property type="entry name" value="J_dom_sf"/>
</dbReference>
<dbReference type="GO" id="GO:0006450">
    <property type="term" value="P:regulation of translational fidelity"/>
    <property type="evidence" value="ECO:0007669"/>
    <property type="project" value="InterPro"/>
</dbReference>
<organism evidence="7">
    <name type="scientific">Selaginella moellendorffii</name>
    <name type="common">Spikemoss</name>
    <dbReference type="NCBI Taxonomy" id="88036"/>
    <lineage>
        <taxon>Eukaryota</taxon>
        <taxon>Viridiplantae</taxon>
        <taxon>Streptophyta</taxon>
        <taxon>Embryophyta</taxon>
        <taxon>Tracheophyta</taxon>
        <taxon>Lycopodiopsida</taxon>
        <taxon>Selaginellales</taxon>
        <taxon>Selaginellaceae</taxon>
        <taxon>Selaginella</taxon>
    </lineage>
</organism>
<feature type="compositionally biased region" description="Basic and acidic residues" evidence="2">
    <location>
        <begin position="439"/>
        <end position="450"/>
    </location>
</feature>
<feature type="domain" description="Myb-like" evidence="4">
    <location>
        <begin position="575"/>
        <end position="624"/>
    </location>
</feature>
<dbReference type="GO" id="GO:0043022">
    <property type="term" value="F:ribosome binding"/>
    <property type="evidence" value="ECO:0000318"/>
    <property type="project" value="GO_Central"/>
</dbReference>
<dbReference type="FunCoup" id="D8QR50">
    <property type="interactions" value="4114"/>
</dbReference>
<dbReference type="Pfam" id="PF00226">
    <property type="entry name" value="DnaJ"/>
    <property type="match status" value="1"/>
</dbReference>
<feature type="domain" description="Myb-like" evidence="4">
    <location>
        <begin position="441"/>
        <end position="496"/>
    </location>
</feature>
<evidence type="ECO:0000256" key="2">
    <source>
        <dbReference type="SAM" id="MobiDB-lite"/>
    </source>
</evidence>
<dbReference type="PROSITE" id="PS50090">
    <property type="entry name" value="MYB_LIKE"/>
    <property type="match status" value="2"/>
</dbReference>
<dbReference type="InterPro" id="IPR001005">
    <property type="entry name" value="SANT/Myb"/>
</dbReference>
<dbReference type="SMART" id="SM00271">
    <property type="entry name" value="DnaJ"/>
    <property type="match status" value="1"/>
</dbReference>
<keyword evidence="7" id="KW-1185">Reference proteome</keyword>
<name>D8QR50_SELML</name>
<keyword evidence="1" id="KW-0175">Coiled coil</keyword>
<dbReference type="SMR" id="D8QR50"/>
<dbReference type="PANTHER" id="PTHR43999:SF1">
    <property type="entry name" value="DNAJ HOMOLOG SUBFAMILY C MEMBER 2"/>
    <property type="match status" value="1"/>
</dbReference>
<dbReference type="GO" id="GO:0051083">
    <property type="term" value="P:'de novo' cotranslational protein folding"/>
    <property type="evidence" value="ECO:0000318"/>
    <property type="project" value="GO_Central"/>
</dbReference>
<dbReference type="eggNOG" id="KOG0724">
    <property type="taxonomic scope" value="Eukaryota"/>
</dbReference>
<dbReference type="SUPFAM" id="SSF46565">
    <property type="entry name" value="Chaperone J-domain"/>
    <property type="match status" value="1"/>
</dbReference>
<evidence type="ECO:0000259" key="3">
    <source>
        <dbReference type="PROSITE" id="PS50076"/>
    </source>
</evidence>
<dbReference type="Pfam" id="PF21884">
    <property type="entry name" value="ZUO1-like_ZHD"/>
    <property type="match status" value="1"/>
</dbReference>
<dbReference type="GO" id="GO:0005829">
    <property type="term" value="C:cytosol"/>
    <property type="evidence" value="ECO:0000318"/>
    <property type="project" value="GO_Central"/>
</dbReference>
<gene>
    <name evidence="6" type="ORF">SELMODRAFT_74197</name>
</gene>
<dbReference type="InterPro" id="IPR001623">
    <property type="entry name" value="DnaJ_domain"/>
</dbReference>
<dbReference type="OMA" id="XKAMVLK"/>
<accession>D8QR50</accession>
<dbReference type="SUPFAM" id="SSF46689">
    <property type="entry name" value="Homeodomain-like"/>
    <property type="match status" value="2"/>
</dbReference>
<dbReference type="InterPro" id="IPR017884">
    <property type="entry name" value="SANT_dom"/>
</dbReference>
<dbReference type="EMBL" id="GL377565">
    <property type="protein sequence ID" value="EFJ37919.1"/>
    <property type="molecule type" value="Genomic_DNA"/>
</dbReference>
<feature type="domain" description="SANT" evidence="5">
    <location>
        <begin position="573"/>
        <end position="628"/>
    </location>
</feature>
<evidence type="ECO:0000259" key="4">
    <source>
        <dbReference type="PROSITE" id="PS50090"/>
    </source>
</evidence>
<reference evidence="6 7" key="1">
    <citation type="journal article" date="2011" name="Science">
        <title>The Selaginella genome identifies genetic changes associated with the evolution of vascular plants.</title>
        <authorList>
            <person name="Banks J.A."/>
            <person name="Nishiyama T."/>
            <person name="Hasebe M."/>
            <person name="Bowman J.L."/>
            <person name="Gribskov M."/>
            <person name="dePamphilis C."/>
            <person name="Albert V.A."/>
            <person name="Aono N."/>
            <person name="Aoyama T."/>
            <person name="Ambrose B.A."/>
            <person name="Ashton N.W."/>
            <person name="Axtell M.J."/>
            <person name="Barker E."/>
            <person name="Barker M.S."/>
            <person name="Bennetzen J.L."/>
            <person name="Bonawitz N.D."/>
            <person name="Chapple C."/>
            <person name="Cheng C."/>
            <person name="Correa L.G."/>
            <person name="Dacre M."/>
            <person name="DeBarry J."/>
            <person name="Dreyer I."/>
            <person name="Elias M."/>
            <person name="Engstrom E.M."/>
            <person name="Estelle M."/>
            <person name="Feng L."/>
            <person name="Finet C."/>
            <person name="Floyd S.K."/>
            <person name="Frommer W.B."/>
            <person name="Fujita T."/>
            <person name="Gramzow L."/>
            <person name="Gutensohn M."/>
            <person name="Harholt J."/>
            <person name="Hattori M."/>
            <person name="Heyl A."/>
            <person name="Hirai T."/>
            <person name="Hiwatashi Y."/>
            <person name="Ishikawa M."/>
            <person name="Iwata M."/>
            <person name="Karol K.G."/>
            <person name="Koehler B."/>
            <person name="Kolukisaoglu U."/>
            <person name="Kubo M."/>
            <person name="Kurata T."/>
            <person name="Lalonde S."/>
            <person name="Li K."/>
            <person name="Li Y."/>
            <person name="Litt A."/>
            <person name="Lyons E."/>
            <person name="Manning G."/>
            <person name="Maruyama T."/>
            <person name="Michael T.P."/>
            <person name="Mikami K."/>
            <person name="Miyazaki S."/>
            <person name="Morinaga S."/>
            <person name="Murata T."/>
            <person name="Mueller-Roeber B."/>
            <person name="Nelson D.R."/>
            <person name="Obara M."/>
            <person name="Oguri Y."/>
            <person name="Olmstead R.G."/>
            <person name="Onodera N."/>
            <person name="Petersen B.L."/>
            <person name="Pils B."/>
            <person name="Prigge M."/>
            <person name="Rensing S.A."/>
            <person name="Riano-Pachon D.M."/>
            <person name="Roberts A.W."/>
            <person name="Sato Y."/>
            <person name="Scheller H.V."/>
            <person name="Schulz B."/>
            <person name="Schulz C."/>
            <person name="Shakirov E.V."/>
            <person name="Shibagaki N."/>
            <person name="Shinohara N."/>
            <person name="Shippen D.E."/>
            <person name="Soerensen I."/>
            <person name="Sotooka R."/>
            <person name="Sugimoto N."/>
            <person name="Sugita M."/>
            <person name="Sumikawa N."/>
            <person name="Tanurdzic M."/>
            <person name="Theissen G."/>
            <person name="Ulvskov P."/>
            <person name="Wakazuki S."/>
            <person name="Weng J.K."/>
            <person name="Willats W.W."/>
            <person name="Wipf D."/>
            <person name="Wolf P.G."/>
            <person name="Yang L."/>
            <person name="Zimmer A.D."/>
            <person name="Zhu Q."/>
            <person name="Mitros T."/>
            <person name="Hellsten U."/>
            <person name="Loque D."/>
            <person name="Otillar R."/>
            <person name="Salamov A."/>
            <person name="Schmutz J."/>
            <person name="Shapiro H."/>
            <person name="Lindquist E."/>
            <person name="Lucas S."/>
            <person name="Rokhsar D."/>
            <person name="Grigoriev I.V."/>
        </authorList>
    </citation>
    <scope>NUCLEOTIDE SEQUENCE [LARGE SCALE GENOMIC DNA]</scope>
</reference>
<proteinExistence type="predicted"/>
<dbReference type="OrthoDB" id="1690618at2759"/>
<dbReference type="STRING" id="88036.D8QR50"/>
<sequence length="631" mass="70905">MPALLKYSAELRDGIPVLYGSNGFPLKCSRFEPAGHSFHAAALKLLGLGAAIAEDDDDDDEILGSKNEFGDSYYAKGKKKVGGSEQQDHYALLGLSHLRFLASEEQIRKAYREVALKHHPDKQAALILLEDGEDAREAKKQEIDAHFKAIQEAYEVLVDPVKRRAYDSVDEFDDEVPSDCAVESFFQVYGPVFLRNGRWSVIQPVPELGQMTSSMAEVDKFYDFWFSFKSWREFPHADEFEVEQAEGREHRRWMERQNLKLREKAKKEESARVRTLVENAYKRDPRIIRRREDEKAAKLMKKQAKLLAKKEKEDQAAKALEEERLRKEEEEKRLAEEAAAQKKLKEKEKKLVRKERSRLRSLAAGVVSSKAFATKEEDVEALCSKLDLAQLKALCEKLEGCGGSMTDVGSALSAALDGAEGESNDPADEDKNAQAPVLMEEKKEKERPWTREEVDLLRKAMAKYPKGTSQRWEVVSNYIGTGRSVEEILKAIKTVLLQKPDSSKAFDTFLQKRKAPSSIASPLSTRAEEGTELPGQENGASAARVPESGEKEKDKEPSLANGKTSVAEDGGGGEQDAWSETQELALVKALKTFPKETAQRWERIAAAVPGKSKAQCFKKFAALRENFRSKK</sequence>
<feature type="region of interest" description="Disordered" evidence="2">
    <location>
        <begin position="508"/>
        <end position="580"/>
    </location>
</feature>
<dbReference type="PROSITE" id="PS50076">
    <property type="entry name" value="DNAJ_2"/>
    <property type="match status" value="1"/>
</dbReference>
<evidence type="ECO:0000256" key="1">
    <source>
        <dbReference type="SAM" id="Coils"/>
    </source>
</evidence>
<dbReference type="Gene3D" id="1.10.287.110">
    <property type="entry name" value="DnaJ domain"/>
    <property type="match status" value="1"/>
</dbReference>
<dbReference type="PROSITE" id="PS00636">
    <property type="entry name" value="DNAJ_1"/>
    <property type="match status" value="1"/>
</dbReference>
<feature type="compositionally biased region" description="Acidic residues" evidence="2">
    <location>
        <begin position="419"/>
        <end position="428"/>
    </location>
</feature>
<dbReference type="AlphaFoldDB" id="D8QR50"/>
<dbReference type="SMART" id="SM00717">
    <property type="entry name" value="SANT"/>
    <property type="match status" value="2"/>
</dbReference>
<dbReference type="CDD" id="cd00167">
    <property type="entry name" value="SANT"/>
    <property type="match status" value="2"/>
</dbReference>
<feature type="coiled-coil region" evidence="1">
    <location>
        <begin position="303"/>
        <end position="357"/>
    </location>
</feature>
<evidence type="ECO:0008006" key="8">
    <source>
        <dbReference type="Google" id="ProtNLM"/>
    </source>
</evidence>
<dbReference type="InterPro" id="IPR018253">
    <property type="entry name" value="DnaJ_domain_CS"/>
</dbReference>
<dbReference type="PRINTS" id="PR00625">
    <property type="entry name" value="JDOMAIN"/>
</dbReference>
<dbReference type="Pfam" id="PF23082">
    <property type="entry name" value="Myb_DNA-binding_2"/>
    <property type="match status" value="1"/>
</dbReference>
<dbReference type="GO" id="GO:0030544">
    <property type="term" value="F:Hsp70 protein binding"/>
    <property type="evidence" value="ECO:0000318"/>
    <property type="project" value="GO_Central"/>
</dbReference>
<dbReference type="InterPro" id="IPR054076">
    <property type="entry name" value="ZUO1-like_ZHD"/>
</dbReference>
<dbReference type="InterPro" id="IPR009057">
    <property type="entry name" value="Homeodomain-like_sf"/>
</dbReference>
<dbReference type="FunFam" id="1.10.10.60:FF:000416">
    <property type="entry name" value="Myb family transcription factor"/>
    <property type="match status" value="1"/>
</dbReference>
<evidence type="ECO:0000313" key="6">
    <source>
        <dbReference type="EMBL" id="EFJ37919.1"/>
    </source>
</evidence>
<protein>
    <recommendedName>
        <fullName evidence="8">DnaJ homolog subfamily C member 2</fullName>
    </recommendedName>
</protein>
<evidence type="ECO:0000259" key="5">
    <source>
        <dbReference type="PROSITE" id="PS51293"/>
    </source>
</evidence>
<dbReference type="CDD" id="cd06257">
    <property type="entry name" value="DnaJ"/>
    <property type="match status" value="1"/>
</dbReference>
<feature type="domain" description="J" evidence="3">
    <location>
        <begin position="88"/>
        <end position="170"/>
    </location>
</feature>
<dbReference type="Gramene" id="EFJ37919">
    <property type="protein sequence ID" value="EFJ37919"/>
    <property type="gene ID" value="SELMODRAFT_74197"/>
</dbReference>
<dbReference type="Gene3D" id="1.10.10.60">
    <property type="entry name" value="Homeodomain-like"/>
    <property type="match status" value="2"/>
</dbReference>
<dbReference type="PANTHER" id="PTHR43999">
    <property type="entry name" value="DNAJ HOMOLOG SUBFAMILY C MEMBER 2"/>
    <property type="match status" value="1"/>
</dbReference>
<evidence type="ECO:0000313" key="7">
    <source>
        <dbReference type="Proteomes" id="UP000001514"/>
    </source>
</evidence>
<feature type="compositionally biased region" description="Basic and acidic residues" evidence="2">
    <location>
        <begin position="547"/>
        <end position="557"/>
    </location>
</feature>
<dbReference type="Proteomes" id="UP000001514">
    <property type="component" value="Unassembled WGS sequence"/>
</dbReference>
<dbReference type="HOGENOM" id="CLU_019916_0_1_1"/>
<dbReference type="KEGG" id="smo:SELMODRAFT_74197"/>
<dbReference type="InParanoid" id="D8QR50"/>
<dbReference type="PROSITE" id="PS51293">
    <property type="entry name" value="SANT"/>
    <property type="match status" value="1"/>
</dbReference>